<evidence type="ECO:0000313" key="2">
    <source>
        <dbReference type="EMBL" id="KAL3732122.1"/>
    </source>
</evidence>
<gene>
    <name evidence="2" type="ORF">ACJRO7_028891</name>
</gene>
<feature type="region of interest" description="Disordered" evidence="1">
    <location>
        <begin position="1"/>
        <end position="28"/>
    </location>
</feature>
<evidence type="ECO:0000313" key="3">
    <source>
        <dbReference type="Proteomes" id="UP001634007"/>
    </source>
</evidence>
<proteinExistence type="predicted"/>
<keyword evidence="3" id="KW-1185">Reference proteome</keyword>
<dbReference type="Proteomes" id="UP001634007">
    <property type="component" value="Unassembled WGS sequence"/>
</dbReference>
<organism evidence="2 3">
    <name type="scientific">Eucalyptus globulus</name>
    <name type="common">Tasmanian blue gum</name>
    <dbReference type="NCBI Taxonomy" id="34317"/>
    <lineage>
        <taxon>Eukaryota</taxon>
        <taxon>Viridiplantae</taxon>
        <taxon>Streptophyta</taxon>
        <taxon>Embryophyta</taxon>
        <taxon>Tracheophyta</taxon>
        <taxon>Spermatophyta</taxon>
        <taxon>Magnoliopsida</taxon>
        <taxon>eudicotyledons</taxon>
        <taxon>Gunneridae</taxon>
        <taxon>Pentapetalae</taxon>
        <taxon>rosids</taxon>
        <taxon>malvids</taxon>
        <taxon>Myrtales</taxon>
        <taxon>Myrtaceae</taxon>
        <taxon>Myrtoideae</taxon>
        <taxon>Eucalypteae</taxon>
        <taxon>Eucalyptus</taxon>
    </lineage>
</organism>
<name>A0ABD3JYP5_EUCGL</name>
<evidence type="ECO:0000256" key="1">
    <source>
        <dbReference type="SAM" id="MobiDB-lite"/>
    </source>
</evidence>
<dbReference type="AlphaFoldDB" id="A0ABD3JYP5"/>
<feature type="compositionally biased region" description="Polar residues" evidence="1">
    <location>
        <begin position="10"/>
        <end position="20"/>
    </location>
</feature>
<sequence>ERVIDKMPNSCATKKSLSKNSEARPLPKRGQVKVGIFRMVVKKVAGIASMVGLGRKRSHVADKPASAPPLKISACSLAEQA</sequence>
<accession>A0ABD3JYP5</accession>
<reference evidence="2 3" key="1">
    <citation type="submission" date="2024-11" db="EMBL/GenBank/DDBJ databases">
        <title>Chromosome-level genome assembly of Eucalyptus globulus Labill. provides insights into its genome evolution.</title>
        <authorList>
            <person name="Li X."/>
        </authorList>
    </citation>
    <scope>NUCLEOTIDE SEQUENCE [LARGE SCALE GENOMIC DNA]</scope>
    <source>
        <strain evidence="2">CL2024</strain>
        <tissue evidence="2">Fresh tender leaves</tissue>
    </source>
</reference>
<comment type="caution">
    <text evidence="2">The sequence shown here is derived from an EMBL/GenBank/DDBJ whole genome shotgun (WGS) entry which is preliminary data.</text>
</comment>
<protein>
    <submittedName>
        <fullName evidence="2">Uncharacterized protein</fullName>
    </submittedName>
</protein>
<dbReference type="EMBL" id="JBJKBG010000007">
    <property type="protein sequence ID" value="KAL3732122.1"/>
    <property type="molecule type" value="Genomic_DNA"/>
</dbReference>
<feature type="non-terminal residue" evidence="2">
    <location>
        <position position="1"/>
    </location>
</feature>